<protein>
    <recommendedName>
        <fullName evidence="1">Class II aldolase/adducin N-terminal domain-containing protein</fullName>
    </recommendedName>
</protein>
<dbReference type="SMART" id="SM01007">
    <property type="entry name" value="Aldolase_II"/>
    <property type="match status" value="1"/>
</dbReference>
<evidence type="ECO:0000313" key="2">
    <source>
        <dbReference type="EMBL" id="KAF5390036.1"/>
    </source>
</evidence>
<organism evidence="2 3">
    <name type="scientific">Collybiopsis confluens</name>
    <dbReference type="NCBI Taxonomy" id="2823264"/>
    <lineage>
        <taxon>Eukaryota</taxon>
        <taxon>Fungi</taxon>
        <taxon>Dikarya</taxon>
        <taxon>Basidiomycota</taxon>
        <taxon>Agaricomycotina</taxon>
        <taxon>Agaricomycetes</taxon>
        <taxon>Agaricomycetidae</taxon>
        <taxon>Agaricales</taxon>
        <taxon>Marasmiineae</taxon>
        <taxon>Omphalotaceae</taxon>
        <taxon>Collybiopsis</taxon>
    </lineage>
</organism>
<comment type="caution">
    <text evidence="2">The sequence shown here is derived from an EMBL/GenBank/DDBJ whole genome shotgun (WGS) entry which is preliminary data.</text>
</comment>
<proteinExistence type="predicted"/>
<dbReference type="Pfam" id="PF00596">
    <property type="entry name" value="Aldolase_II"/>
    <property type="match status" value="1"/>
</dbReference>
<evidence type="ECO:0000313" key="3">
    <source>
        <dbReference type="Proteomes" id="UP000518752"/>
    </source>
</evidence>
<dbReference type="PANTHER" id="PTHR10672:SF39">
    <property type="entry name" value="CLASS II ALDOLASE_ADDUCIN N-TERMINAL DOMAIN-CONTAINING PROTEIN"/>
    <property type="match status" value="1"/>
</dbReference>
<evidence type="ECO:0000259" key="1">
    <source>
        <dbReference type="SMART" id="SM01007"/>
    </source>
</evidence>
<dbReference type="AlphaFoldDB" id="A0A8H5MDU6"/>
<dbReference type="OrthoDB" id="3238794at2759"/>
<reference evidence="2 3" key="1">
    <citation type="journal article" date="2020" name="ISME J.">
        <title>Uncovering the hidden diversity of litter-decomposition mechanisms in mushroom-forming fungi.</title>
        <authorList>
            <person name="Floudas D."/>
            <person name="Bentzer J."/>
            <person name="Ahren D."/>
            <person name="Johansson T."/>
            <person name="Persson P."/>
            <person name="Tunlid A."/>
        </authorList>
    </citation>
    <scope>NUCLEOTIDE SEQUENCE [LARGE SCALE GENOMIC DNA]</scope>
    <source>
        <strain evidence="2 3">CBS 406.79</strain>
    </source>
</reference>
<feature type="domain" description="Class II aldolase/adducin N-terminal" evidence="1">
    <location>
        <begin position="67"/>
        <end position="260"/>
    </location>
</feature>
<dbReference type="EMBL" id="JAACJN010000017">
    <property type="protein sequence ID" value="KAF5390036.1"/>
    <property type="molecule type" value="Genomic_DNA"/>
</dbReference>
<dbReference type="Gene3D" id="3.40.225.10">
    <property type="entry name" value="Class II aldolase/adducin N-terminal domain"/>
    <property type="match status" value="1"/>
</dbReference>
<dbReference type="PANTHER" id="PTHR10672">
    <property type="entry name" value="ADDUCIN"/>
    <property type="match status" value="1"/>
</dbReference>
<dbReference type="InterPro" id="IPR051017">
    <property type="entry name" value="Aldolase-II_Adducin_sf"/>
</dbReference>
<sequence>MMAILSLRSGFRYGTRASHSRNIGTISNFPYTANVSVSPFASIQRGKTRSVMPSFSSLEEERVYRKEHLALAFRILHRFGFAEGVAGHCSVRDPVEADTFWVNPQGKSFARMRQSDLIQCRVEDGDIVKGELPVDASATSIHSQLYKAVGRGKGQEGGSEGGVEGLVHVHSPYTKAFSALNRTLDMISQDACAFYEQQALVPFAGGVFDNQEGARIASLIGPHHKVAILQNHGLLSVGRLSIDEAAWWQISFEMCAKAQILADSALRPGEKFVFAEEQNILDTRAEIGSPEMGWFCLAAAVEEEEWHSKGEHKL</sequence>
<name>A0A8H5MDU6_9AGAR</name>
<dbReference type="GO" id="GO:0051015">
    <property type="term" value="F:actin filament binding"/>
    <property type="evidence" value="ECO:0007669"/>
    <property type="project" value="TreeGrafter"/>
</dbReference>
<dbReference type="SUPFAM" id="SSF53639">
    <property type="entry name" value="AraD/HMP-PK domain-like"/>
    <property type="match status" value="1"/>
</dbReference>
<dbReference type="GO" id="GO:0005856">
    <property type="term" value="C:cytoskeleton"/>
    <property type="evidence" value="ECO:0007669"/>
    <property type="project" value="TreeGrafter"/>
</dbReference>
<accession>A0A8H5MDU6</accession>
<dbReference type="Proteomes" id="UP000518752">
    <property type="component" value="Unassembled WGS sequence"/>
</dbReference>
<dbReference type="InterPro" id="IPR036409">
    <property type="entry name" value="Aldolase_II/adducin_N_sf"/>
</dbReference>
<dbReference type="InterPro" id="IPR001303">
    <property type="entry name" value="Aldolase_II/adducin_N"/>
</dbReference>
<gene>
    <name evidence="2" type="ORF">D9757_003801</name>
</gene>
<keyword evidence="3" id="KW-1185">Reference proteome</keyword>